<comment type="pathway">
    <text evidence="9">Protein modification; lipoprotein biosynthesis (signal peptide cleavage).</text>
</comment>
<keyword evidence="6 9" id="KW-0378">Hydrolase</keyword>
<dbReference type="GO" id="GO:0004190">
    <property type="term" value="F:aspartic-type endopeptidase activity"/>
    <property type="evidence" value="ECO:0007669"/>
    <property type="project" value="UniProtKB-EC"/>
</dbReference>
<keyword evidence="2 9" id="KW-1003">Cell membrane</keyword>
<feature type="active site" evidence="9">
    <location>
        <position position="115"/>
    </location>
</feature>
<evidence type="ECO:0000256" key="1">
    <source>
        <dbReference type="ARBA" id="ARBA00006139"/>
    </source>
</evidence>
<keyword evidence="8 9" id="KW-0472">Membrane</keyword>
<dbReference type="InterPro" id="IPR001872">
    <property type="entry name" value="Peptidase_A8"/>
</dbReference>
<dbReference type="HAMAP" id="MF_00161">
    <property type="entry name" value="LspA"/>
    <property type="match status" value="1"/>
</dbReference>
<proteinExistence type="inferred from homology"/>
<feature type="transmembrane region" description="Helical" evidence="9">
    <location>
        <begin position="125"/>
        <end position="145"/>
    </location>
</feature>
<feature type="compositionally biased region" description="Low complexity" evidence="12">
    <location>
        <begin position="157"/>
        <end position="167"/>
    </location>
</feature>
<name>A0ABV7MU34_9HYPH</name>
<evidence type="ECO:0000256" key="9">
    <source>
        <dbReference type="HAMAP-Rule" id="MF_00161"/>
    </source>
</evidence>
<evidence type="ECO:0000256" key="8">
    <source>
        <dbReference type="ARBA" id="ARBA00023136"/>
    </source>
</evidence>
<feature type="transmembrane region" description="Helical" evidence="9">
    <location>
        <begin position="62"/>
        <end position="80"/>
    </location>
</feature>
<gene>
    <name evidence="9 13" type="primary">lspA</name>
    <name evidence="13" type="ORF">ACFOJ9_27465</name>
</gene>
<dbReference type="RefSeq" id="WP_378983327.1">
    <property type="nucleotide sequence ID" value="NZ_JBHRVD010000001.1"/>
</dbReference>
<keyword evidence="4 9" id="KW-0812">Transmembrane</keyword>
<evidence type="ECO:0000256" key="12">
    <source>
        <dbReference type="SAM" id="MobiDB-lite"/>
    </source>
</evidence>
<accession>A0ABV7MU34</accession>
<dbReference type="PRINTS" id="PR00781">
    <property type="entry name" value="LIPOSIGPTASE"/>
</dbReference>
<keyword evidence="7 9" id="KW-1133">Transmembrane helix</keyword>
<dbReference type="EC" id="3.4.23.36" evidence="9"/>
<comment type="caution">
    <text evidence="13">The sequence shown here is derived from an EMBL/GenBank/DDBJ whole genome shotgun (WGS) entry which is preliminary data.</text>
</comment>
<keyword evidence="5 9" id="KW-0064">Aspartyl protease</keyword>
<organism evidence="13 14">
    <name type="scientific">Mesorhizobium cantuariense</name>
    <dbReference type="NCBI Taxonomy" id="1300275"/>
    <lineage>
        <taxon>Bacteria</taxon>
        <taxon>Pseudomonadati</taxon>
        <taxon>Pseudomonadota</taxon>
        <taxon>Alphaproteobacteria</taxon>
        <taxon>Hyphomicrobiales</taxon>
        <taxon>Phyllobacteriaceae</taxon>
        <taxon>Mesorhizobium</taxon>
    </lineage>
</organism>
<comment type="similarity">
    <text evidence="1 9 11">Belongs to the peptidase A8 family.</text>
</comment>
<keyword evidence="3 9" id="KW-0645">Protease</keyword>
<evidence type="ECO:0000313" key="14">
    <source>
        <dbReference type="Proteomes" id="UP001595648"/>
    </source>
</evidence>
<dbReference type="PROSITE" id="PS00855">
    <property type="entry name" value="SPASE_II"/>
    <property type="match status" value="1"/>
</dbReference>
<evidence type="ECO:0000256" key="10">
    <source>
        <dbReference type="RuleBase" id="RU000594"/>
    </source>
</evidence>
<evidence type="ECO:0000256" key="11">
    <source>
        <dbReference type="RuleBase" id="RU004181"/>
    </source>
</evidence>
<evidence type="ECO:0000256" key="7">
    <source>
        <dbReference type="ARBA" id="ARBA00022989"/>
    </source>
</evidence>
<keyword evidence="14" id="KW-1185">Reference proteome</keyword>
<protein>
    <recommendedName>
        <fullName evidence="9">Lipoprotein signal peptidase</fullName>
        <ecNumber evidence="9">3.4.23.36</ecNumber>
    </recommendedName>
    <alternativeName>
        <fullName evidence="9">Prolipoprotein signal peptidase</fullName>
    </alternativeName>
    <alternativeName>
        <fullName evidence="9">Signal peptidase II</fullName>
        <shortName evidence="9">SPase II</shortName>
    </alternativeName>
</protein>
<evidence type="ECO:0000256" key="5">
    <source>
        <dbReference type="ARBA" id="ARBA00022750"/>
    </source>
</evidence>
<dbReference type="PANTHER" id="PTHR33695:SF1">
    <property type="entry name" value="LIPOPROTEIN SIGNAL PEPTIDASE"/>
    <property type="match status" value="1"/>
</dbReference>
<dbReference type="NCBIfam" id="TIGR00077">
    <property type="entry name" value="lspA"/>
    <property type="match status" value="1"/>
</dbReference>
<feature type="transmembrane region" description="Helical" evidence="9">
    <location>
        <begin position="87"/>
        <end position="105"/>
    </location>
</feature>
<dbReference type="EMBL" id="JBHRVD010000001">
    <property type="protein sequence ID" value="MFC3325482.1"/>
    <property type="molecule type" value="Genomic_DNA"/>
</dbReference>
<comment type="catalytic activity">
    <reaction evidence="9 10">
        <text>Release of signal peptides from bacterial membrane prolipoproteins. Hydrolyzes -Xaa-Yaa-Zaa-|-(S,diacylglyceryl)Cys-, in which Xaa is hydrophobic (preferably Leu), and Yaa (Ala or Ser) and Zaa (Gly or Ala) have small, neutral side chains.</text>
        <dbReference type="EC" id="3.4.23.36"/>
    </reaction>
</comment>
<dbReference type="PANTHER" id="PTHR33695">
    <property type="entry name" value="LIPOPROTEIN SIGNAL PEPTIDASE"/>
    <property type="match status" value="1"/>
</dbReference>
<sequence>MRSWSPYALLVVVAIALDQWIKHLVETGLPFQEKLDLVPFLALFRTYNTGIAFSMFSSFGDTGLIVISLAVVAFVLFLATRIAPSQILARTGFALIVGGALGNLIDRAVYGHVIDYILFHTPVWSFAVFNLADAFISVGAALVVFDELFGWRREPKPSNARSSNAKPSKAKPSKD</sequence>
<evidence type="ECO:0000313" key="13">
    <source>
        <dbReference type="EMBL" id="MFC3325482.1"/>
    </source>
</evidence>
<comment type="subcellular location">
    <subcellularLocation>
        <location evidence="9">Cell membrane</location>
        <topology evidence="9">Multi-pass membrane protein</topology>
    </subcellularLocation>
</comment>
<feature type="active site" evidence="9">
    <location>
        <position position="133"/>
    </location>
</feature>
<evidence type="ECO:0000256" key="6">
    <source>
        <dbReference type="ARBA" id="ARBA00022801"/>
    </source>
</evidence>
<comment type="caution">
    <text evidence="9">Lacks conserved residue(s) required for the propagation of feature annotation.</text>
</comment>
<evidence type="ECO:0000256" key="3">
    <source>
        <dbReference type="ARBA" id="ARBA00022670"/>
    </source>
</evidence>
<dbReference type="Proteomes" id="UP001595648">
    <property type="component" value="Unassembled WGS sequence"/>
</dbReference>
<dbReference type="Pfam" id="PF01252">
    <property type="entry name" value="Peptidase_A8"/>
    <property type="match status" value="1"/>
</dbReference>
<comment type="function">
    <text evidence="9 10">This protein specifically catalyzes the removal of signal peptides from prolipoproteins.</text>
</comment>
<reference evidence="14" key="1">
    <citation type="journal article" date="2019" name="Int. J. Syst. Evol. Microbiol.">
        <title>The Global Catalogue of Microorganisms (GCM) 10K type strain sequencing project: providing services to taxonomists for standard genome sequencing and annotation.</title>
        <authorList>
            <consortium name="The Broad Institute Genomics Platform"/>
            <consortium name="The Broad Institute Genome Sequencing Center for Infectious Disease"/>
            <person name="Wu L."/>
            <person name="Ma J."/>
        </authorList>
    </citation>
    <scope>NUCLEOTIDE SEQUENCE [LARGE SCALE GENOMIC DNA]</scope>
    <source>
        <strain evidence="14">ICMP 19515</strain>
    </source>
</reference>
<evidence type="ECO:0000256" key="4">
    <source>
        <dbReference type="ARBA" id="ARBA00022692"/>
    </source>
</evidence>
<feature type="region of interest" description="Disordered" evidence="12">
    <location>
        <begin position="154"/>
        <end position="175"/>
    </location>
</feature>
<evidence type="ECO:0000256" key="2">
    <source>
        <dbReference type="ARBA" id="ARBA00022475"/>
    </source>
</evidence>